<dbReference type="KEGG" id="ccz:CCALI_00423"/>
<dbReference type="Pfam" id="PF01571">
    <property type="entry name" value="GCV_T"/>
    <property type="match status" value="1"/>
</dbReference>
<gene>
    <name evidence="7" type="primary">gcvT</name>
    <name evidence="11" type="ORF">CCALI_00423</name>
</gene>
<dbReference type="SUPFAM" id="SSF101790">
    <property type="entry name" value="Aminomethyltransferase beta-barrel domain"/>
    <property type="match status" value="1"/>
</dbReference>
<feature type="binding site" evidence="8">
    <location>
        <position position="211"/>
    </location>
    <ligand>
        <name>substrate</name>
    </ligand>
</feature>
<evidence type="ECO:0000256" key="1">
    <source>
        <dbReference type="ARBA" id="ARBA00008609"/>
    </source>
</evidence>
<dbReference type="GO" id="GO:0005960">
    <property type="term" value="C:glycine cleavage complex"/>
    <property type="evidence" value="ECO:0007669"/>
    <property type="project" value="InterPro"/>
</dbReference>
<organism evidence="11 12">
    <name type="scientific">Chthonomonas calidirosea (strain DSM 23976 / ICMP 18418 / T49)</name>
    <dbReference type="NCBI Taxonomy" id="1303518"/>
    <lineage>
        <taxon>Bacteria</taxon>
        <taxon>Bacillati</taxon>
        <taxon>Armatimonadota</taxon>
        <taxon>Chthonomonadia</taxon>
        <taxon>Chthonomonadales</taxon>
        <taxon>Chthonomonadaceae</taxon>
        <taxon>Chthonomonas</taxon>
    </lineage>
</organism>
<dbReference type="PANTHER" id="PTHR43757:SF2">
    <property type="entry name" value="AMINOMETHYLTRANSFERASE, MITOCHONDRIAL"/>
    <property type="match status" value="1"/>
</dbReference>
<dbReference type="InParanoid" id="S0EWW1"/>
<feature type="domain" description="Aminomethyltransferase C-terminal" evidence="10">
    <location>
        <begin position="293"/>
        <end position="367"/>
    </location>
</feature>
<evidence type="ECO:0000256" key="3">
    <source>
        <dbReference type="ARBA" id="ARBA00022576"/>
    </source>
</evidence>
<dbReference type="InterPro" id="IPR029043">
    <property type="entry name" value="GcvT/YgfZ_C"/>
</dbReference>
<dbReference type="Pfam" id="PF08669">
    <property type="entry name" value="GCV_T_C"/>
    <property type="match status" value="1"/>
</dbReference>
<dbReference type="HAMAP" id="MF_00259">
    <property type="entry name" value="GcvT"/>
    <property type="match status" value="1"/>
</dbReference>
<comment type="catalytic activity">
    <reaction evidence="6 7">
        <text>N(6)-[(R)-S(8)-aminomethyldihydrolipoyl]-L-lysyl-[protein] + (6S)-5,6,7,8-tetrahydrofolate = N(6)-[(R)-dihydrolipoyl]-L-lysyl-[protein] + (6R)-5,10-methylene-5,6,7,8-tetrahydrofolate + NH4(+)</text>
        <dbReference type="Rhea" id="RHEA:16945"/>
        <dbReference type="Rhea" id="RHEA-COMP:10475"/>
        <dbReference type="Rhea" id="RHEA-COMP:10492"/>
        <dbReference type="ChEBI" id="CHEBI:15636"/>
        <dbReference type="ChEBI" id="CHEBI:28938"/>
        <dbReference type="ChEBI" id="CHEBI:57453"/>
        <dbReference type="ChEBI" id="CHEBI:83100"/>
        <dbReference type="ChEBI" id="CHEBI:83143"/>
        <dbReference type="EC" id="2.1.2.10"/>
    </reaction>
</comment>
<dbReference type="NCBIfam" id="TIGR00528">
    <property type="entry name" value="gcvT"/>
    <property type="match status" value="1"/>
</dbReference>
<dbReference type="InterPro" id="IPR028896">
    <property type="entry name" value="GcvT/YgfZ/DmdA"/>
</dbReference>
<comment type="similarity">
    <text evidence="1 7">Belongs to the GcvT family.</text>
</comment>
<dbReference type="AlphaFoldDB" id="S0EWW1"/>
<dbReference type="GO" id="GO:0019464">
    <property type="term" value="P:glycine decarboxylation via glycine cleavage system"/>
    <property type="evidence" value="ECO:0007669"/>
    <property type="project" value="UniProtKB-UniRule"/>
</dbReference>
<keyword evidence="4 7" id="KW-0808">Transferase</keyword>
<keyword evidence="3 7" id="KW-0032">Aminotransferase</keyword>
<dbReference type="GO" id="GO:0004047">
    <property type="term" value="F:aminomethyltransferase activity"/>
    <property type="evidence" value="ECO:0007669"/>
    <property type="project" value="UniProtKB-UniRule"/>
</dbReference>
<dbReference type="FunFam" id="4.10.1250.10:FF:000001">
    <property type="entry name" value="Aminomethyltransferase"/>
    <property type="match status" value="1"/>
</dbReference>
<sequence length="380" mass="42089">MNQMLYRTPLHEAHVRLGARLTPFAGWEMPLSYRSILEEARSVRHHVGIFDISHMGRLKIVGRDAASLLQFLTTNDVKALSSGMAHYSLLANQQGGIKDDIIVYKMNEDEFLVVVNASNTAKDIAWIESFSLQTEGEGVGEELHIENITPHTAMIAVQGPKAETVLATALDTSELKEIERFAHRTIVVKKGGVSTELLCCRTGYTGEDGFELIVPNAYAQVIWESLLAVGAIPCGLGARDTLRIEAGYPLYGHEIDEDISPVEAGLMWVVKLEKGDFIGREAIIEVKRLGPRRRLMGLLVQGRALPRQGYTIYHEDQEVGVVTSGTFSPHREASIALGFLNAEVARPHLTVEIDIRGQRHTATVVPKKELLQKPHMEEKS</sequence>
<dbReference type="Proteomes" id="UP000014227">
    <property type="component" value="Chromosome I"/>
</dbReference>
<dbReference type="EC" id="2.1.2.10" evidence="2 7"/>
<evidence type="ECO:0000256" key="6">
    <source>
        <dbReference type="ARBA" id="ARBA00047665"/>
    </source>
</evidence>
<dbReference type="Gene3D" id="3.30.1360.120">
    <property type="entry name" value="Probable tRNA modification gtpase trme, domain 1"/>
    <property type="match status" value="1"/>
</dbReference>
<dbReference type="STRING" id="454171.CP488_00733"/>
<dbReference type="PIRSF" id="PIRSF006487">
    <property type="entry name" value="GcvT"/>
    <property type="match status" value="1"/>
</dbReference>
<evidence type="ECO:0000313" key="11">
    <source>
        <dbReference type="EMBL" id="CCW34258.1"/>
    </source>
</evidence>
<dbReference type="Gene3D" id="3.30.70.1400">
    <property type="entry name" value="Aminomethyltransferase beta-barrel domains"/>
    <property type="match status" value="1"/>
</dbReference>
<name>S0EWW1_CHTCT</name>
<dbReference type="FunFam" id="3.30.70.1400:FF:000001">
    <property type="entry name" value="Aminomethyltransferase"/>
    <property type="match status" value="1"/>
</dbReference>
<proteinExistence type="inferred from homology"/>
<dbReference type="PATRIC" id="fig|1303518.3.peg.430"/>
<comment type="subunit">
    <text evidence="7">The glycine cleavage system is composed of four proteins: P, T, L and H.</text>
</comment>
<comment type="function">
    <text evidence="7">The glycine cleavage system catalyzes the degradation of glycine.</text>
</comment>
<dbReference type="InterPro" id="IPR022903">
    <property type="entry name" value="GcvT_bac"/>
</dbReference>
<evidence type="ECO:0000259" key="10">
    <source>
        <dbReference type="Pfam" id="PF08669"/>
    </source>
</evidence>
<dbReference type="EMBL" id="HF951689">
    <property type="protein sequence ID" value="CCW34258.1"/>
    <property type="molecule type" value="Genomic_DNA"/>
</dbReference>
<keyword evidence="12" id="KW-1185">Reference proteome</keyword>
<evidence type="ECO:0000256" key="7">
    <source>
        <dbReference type="HAMAP-Rule" id="MF_00259"/>
    </source>
</evidence>
<dbReference type="InterPro" id="IPR027266">
    <property type="entry name" value="TrmE/GcvT-like"/>
</dbReference>
<dbReference type="HOGENOM" id="CLU_007884_10_2_0"/>
<dbReference type="GO" id="GO:0008483">
    <property type="term" value="F:transaminase activity"/>
    <property type="evidence" value="ECO:0007669"/>
    <property type="project" value="UniProtKB-KW"/>
</dbReference>
<dbReference type="PANTHER" id="PTHR43757">
    <property type="entry name" value="AMINOMETHYLTRANSFERASE"/>
    <property type="match status" value="1"/>
</dbReference>
<protein>
    <recommendedName>
        <fullName evidence="2 7">Aminomethyltransferase</fullName>
        <ecNumber evidence="2 7">2.1.2.10</ecNumber>
    </recommendedName>
    <alternativeName>
        <fullName evidence="5 7">Glycine cleavage system T protein</fullName>
    </alternativeName>
</protein>
<dbReference type="Gene3D" id="4.10.1250.10">
    <property type="entry name" value="Aminomethyltransferase fragment"/>
    <property type="match status" value="1"/>
</dbReference>
<evidence type="ECO:0000256" key="5">
    <source>
        <dbReference type="ARBA" id="ARBA00031395"/>
    </source>
</evidence>
<dbReference type="eggNOG" id="COG0404">
    <property type="taxonomic scope" value="Bacteria"/>
</dbReference>
<dbReference type="NCBIfam" id="NF001567">
    <property type="entry name" value="PRK00389.1"/>
    <property type="match status" value="1"/>
</dbReference>
<dbReference type="Gene3D" id="2.40.30.110">
    <property type="entry name" value="Aminomethyltransferase beta-barrel domains"/>
    <property type="match status" value="1"/>
</dbReference>
<evidence type="ECO:0000256" key="8">
    <source>
        <dbReference type="PIRSR" id="PIRSR006487-1"/>
    </source>
</evidence>
<reference evidence="12" key="1">
    <citation type="submission" date="2013-03" db="EMBL/GenBank/DDBJ databases">
        <title>Genome sequence of Chthonomonas calidirosea, the first sequenced genome from the Armatimonadetes phylum (formally candidate division OP10).</title>
        <authorList>
            <person name="Lee K.C.Y."/>
            <person name="Morgan X.C."/>
            <person name="Dunfield P.F."/>
            <person name="Tamas I."/>
            <person name="Houghton K.M."/>
            <person name="Vyssotski M."/>
            <person name="Ryan J.L.J."/>
            <person name="Lagutin K."/>
            <person name="McDonald I.R."/>
            <person name="Stott M.B."/>
        </authorList>
    </citation>
    <scope>NUCLEOTIDE SEQUENCE [LARGE SCALE GENOMIC DNA]</scope>
    <source>
        <strain evidence="12">DSM 23976 / ICMP 18418 / T49</strain>
    </source>
</reference>
<accession>S0EWW1</accession>
<evidence type="ECO:0000256" key="2">
    <source>
        <dbReference type="ARBA" id="ARBA00012616"/>
    </source>
</evidence>
<evidence type="ECO:0000259" key="9">
    <source>
        <dbReference type="Pfam" id="PF01571"/>
    </source>
</evidence>
<evidence type="ECO:0000256" key="4">
    <source>
        <dbReference type="ARBA" id="ARBA00022679"/>
    </source>
</evidence>
<dbReference type="InterPro" id="IPR006222">
    <property type="entry name" value="GCVT_N"/>
</dbReference>
<dbReference type="InterPro" id="IPR013977">
    <property type="entry name" value="GcvT_C"/>
</dbReference>
<dbReference type="SUPFAM" id="SSF103025">
    <property type="entry name" value="Folate-binding domain"/>
    <property type="match status" value="1"/>
</dbReference>
<evidence type="ECO:0000313" key="12">
    <source>
        <dbReference type="Proteomes" id="UP000014227"/>
    </source>
</evidence>
<dbReference type="FunCoup" id="S0EWW1">
    <property type="interactions" value="405"/>
</dbReference>
<dbReference type="InterPro" id="IPR006223">
    <property type="entry name" value="GcvT"/>
</dbReference>
<dbReference type="OrthoDB" id="9774591at2"/>
<feature type="domain" description="GCVT N-terminal" evidence="9">
    <location>
        <begin position="10"/>
        <end position="274"/>
    </location>
</feature>